<evidence type="ECO:0000313" key="4">
    <source>
        <dbReference type="Proteomes" id="UP000013063"/>
    </source>
</evidence>
<dbReference type="PATRIC" id="fig|1292034.3.peg.3392"/>
<sequence length="78" mass="8472" precursor="true">MHELQVPLILTLLALGLIALGVWIIRAAKRSRRSMAPLAGLLLMLGAFFPPDPPPPPASERVVPDQDDAPKDPKSRID</sequence>
<dbReference type="Proteomes" id="UP000013063">
    <property type="component" value="Unassembled WGS sequence"/>
</dbReference>
<accession>R0EFA0</accession>
<proteinExistence type="predicted"/>
<dbReference type="EMBL" id="APMP01000027">
    <property type="protein sequence ID" value="ENZ80699.1"/>
    <property type="molecule type" value="Genomic_DNA"/>
</dbReference>
<name>R0EFA0_CAUVI</name>
<gene>
    <name evidence="3" type="ORF">OR37_03417</name>
</gene>
<protein>
    <submittedName>
        <fullName evidence="3">Uncharacterized protein</fullName>
    </submittedName>
</protein>
<dbReference type="RefSeq" id="WP_004622568.1">
    <property type="nucleotide sequence ID" value="NZ_APMP01000027.1"/>
</dbReference>
<keyword evidence="2" id="KW-0472">Membrane</keyword>
<comment type="caution">
    <text evidence="3">The sequence shown here is derived from an EMBL/GenBank/DDBJ whole genome shotgun (WGS) entry which is preliminary data.</text>
</comment>
<evidence type="ECO:0000256" key="1">
    <source>
        <dbReference type="SAM" id="MobiDB-lite"/>
    </source>
</evidence>
<dbReference type="AlphaFoldDB" id="R0EFA0"/>
<keyword evidence="2" id="KW-1133">Transmembrane helix</keyword>
<keyword evidence="2" id="KW-0812">Transmembrane</keyword>
<reference evidence="3 4" key="1">
    <citation type="journal article" date="2013" name="Genome Announc.">
        <title>Draft Genome Sequence for Caulobacter sp. Strain OR37, a Bacterium Tolerant to Heavy Metals.</title>
        <authorList>
            <person name="Utturkar S.M."/>
            <person name="Bollmann A."/>
            <person name="Brzoska R.M."/>
            <person name="Klingeman D.M."/>
            <person name="Epstein S.E."/>
            <person name="Palumbo A.V."/>
            <person name="Brown S.D."/>
        </authorList>
    </citation>
    <scope>NUCLEOTIDE SEQUENCE [LARGE SCALE GENOMIC DNA]</scope>
    <source>
        <strain evidence="3 4">OR37</strain>
    </source>
</reference>
<keyword evidence="4" id="KW-1185">Reference proteome</keyword>
<feature type="compositionally biased region" description="Basic and acidic residues" evidence="1">
    <location>
        <begin position="62"/>
        <end position="78"/>
    </location>
</feature>
<evidence type="ECO:0000256" key="2">
    <source>
        <dbReference type="SAM" id="Phobius"/>
    </source>
</evidence>
<feature type="region of interest" description="Disordered" evidence="1">
    <location>
        <begin position="52"/>
        <end position="78"/>
    </location>
</feature>
<feature type="transmembrane region" description="Helical" evidence="2">
    <location>
        <begin position="6"/>
        <end position="25"/>
    </location>
</feature>
<organism evidence="3 4">
    <name type="scientific">Caulobacter vibrioides OR37</name>
    <dbReference type="NCBI Taxonomy" id="1292034"/>
    <lineage>
        <taxon>Bacteria</taxon>
        <taxon>Pseudomonadati</taxon>
        <taxon>Pseudomonadota</taxon>
        <taxon>Alphaproteobacteria</taxon>
        <taxon>Caulobacterales</taxon>
        <taxon>Caulobacteraceae</taxon>
        <taxon>Caulobacter</taxon>
    </lineage>
</organism>
<evidence type="ECO:0000313" key="3">
    <source>
        <dbReference type="EMBL" id="ENZ80699.1"/>
    </source>
</evidence>